<dbReference type="VEuPathDB" id="VectorBase:RPRC010572"/>
<dbReference type="HOGENOM" id="CLU_2625056_0_0_1"/>
<dbReference type="InParanoid" id="T1I2Q3"/>
<organism evidence="1 2">
    <name type="scientific">Rhodnius prolixus</name>
    <name type="common">Triatomid bug</name>
    <dbReference type="NCBI Taxonomy" id="13249"/>
    <lineage>
        <taxon>Eukaryota</taxon>
        <taxon>Metazoa</taxon>
        <taxon>Ecdysozoa</taxon>
        <taxon>Arthropoda</taxon>
        <taxon>Hexapoda</taxon>
        <taxon>Insecta</taxon>
        <taxon>Pterygota</taxon>
        <taxon>Neoptera</taxon>
        <taxon>Paraneoptera</taxon>
        <taxon>Hemiptera</taxon>
        <taxon>Heteroptera</taxon>
        <taxon>Panheteroptera</taxon>
        <taxon>Cimicomorpha</taxon>
        <taxon>Reduviidae</taxon>
        <taxon>Triatominae</taxon>
        <taxon>Rhodnius</taxon>
    </lineage>
</organism>
<sequence>MPAGFKGARVDGYFLFHCNNTLHSIDFWMGIDTTSVVGNTCKDNCTKVARKDRKFVQAVNKKGSFSRRCTKYLLPPFT</sequence>
<dbReference type="AlphaFoldDB" id="T1I2Q3"/>
<protein>
    <submittedName>
        <fullName evidence="1">Uncharacterized protein</fullName>
    </submittedName>
</protein>
<dbReference type="EnsemblMetazoa" id="RPRC010572-RA">
    <property type="protein sequence ID" value="RPRC010572-PA"/>
    <property type="gene ID" value="RPRC010572"/>
</dbReference>
<accession>T1I2Q3</accession>
<name>T1I2Q3_RHOPR</name>
<evidence type="ECO:0000313" key="1">
    <source>
        <dbReference type="EnsemblMetazoa" id="RPRC010572-PA"/>
    </source>
</evidence>
<dbReference type="EMBL" id="ACPB03024770">
    <property type="status" value="NOT_ANNOTATED_CDS"/>
    <property type="molecule type" value="Genomic_DNA"/>
</dbReference>
<evidence type="ECO:0000313" key="2">
    <source>
        <dbReference type="Proteomes" id="UP000015103"/>
    </source>
</evidence>
<dbReference type="Proteomes" id="UP000015103">
    <property type="component" value="Unassembled WGS sequence"/>
</dbReference>
<keyword evidence="2" id="KW-1185">Reference proteome</keyword>
<proteinExistence type="predicted"/>
<reference evidence="1" key="1">
    <citation type="submission" date="2015-05" db="UniProtKB">
        <authorList>
            <consortium name="EnsemblMetazoa"/>
        </authorList>
    </citation>
    <scope>IDENTIFICATION</scope>
</reference>